<evidence type="ECO:0000313" key="3">
    <source>
        <dbReference type="Proteomes" id="UP001594351"/>
    </source>
</evidence>
<keyword evidence="1" id="KW-0472">Membrane</keyword>
<sequence>MFLKKIIINLSVFIFMSTMCFALDPVEKRLDPRLKILYRAQKQEISLSEVQAKEVVSRLSGLKWKEKQQPFLMPILVKYAGDKSRLAEYGLQVQTRVGNIFSGVLAADALTEFMKLPGIHYLQLSQRMKAYLDTASKSEARSPVKYE</sequence>
<dbReference type="EMBL" id="JBHPBY010000711">
    <property type="protein sequence ID" value="MFC1854083.1"/>
    <property type="molecule type" value="Genomic_DNA"/>
</dbReference>
<comment type="caution">
    <text evidence="2">The sequence shown here is derived from an EMBL/GenBank/DDBJ whole genome shotgun (WGS) entry which is preliminary data.</text>
</comment>
<proteinExistence type="predicted"/>
<evidence type="ECO:0000313" key="2">
    <source>
        <dbReference type="EMBL" id="MFC1854083.1"/>
    </source>
</evidence>
<gene>
    <name evidence="2" type="ORF">ACFL27_28200</name>
</gene>
<feature type="non-terminal residue" evidence="2">
    <location>
        <position position="147"/>
    </location>
</feature>
<reference evidence="2 3" key="1">
    <citation type="submission" date="2024-09" db="EMBL/GenBank/DDBJ databases">
        <title>Laminarin stimulates single cell rates of sulfate reduction while oxygen inhibits transcriptomic activity in coastal marine sediment.</title>
        <authorList>
            <person name="Lindsay M."/>
            <person name="Orcutt B."/>
            <person name="Emerson D."/>
            <person name="Stepanauskas R."/>
            <person name="D'Angelo T."/>
        </authorList>
    </citation>
    <scope>NUCLEOTIDE SEQUENCE [LARGE SCALE GENOMIC DNA]</scope>
    <source>
        <strain evidence="2">SAG AM-311-K15</strain>
    </source>
</reference>
<keyword evidence="3" id="KW-1185">Reference proteome</keyword>
<dbReference type="Proteomes" id="UP001594351">
    <property type="component" value="Unassembled WGS sequence"/>
</dbReference>
<protein>
    <submittedName>
        <fullName evidence="2">Uncharacterized protein</fullName>
    </submittedName>
</protein>
<keyword evidence="1" id="KW-0812">Transmembrane</keyword>
<organism evidence="2 3">
    <name type="scientific">candidate division CSSED10-310 bacterium</name>
    <dbReference type="NCBI Taxonomy" id="2855610"/>
    <lineage>
        <taxon>Bacteria</taxon>
        <taxon>Bacteria division CSSED10-310</taxon>
    </lineage>
</organism>
<accession>A0ABV6Z6X3</accession>
<evidence type="ECO:0000256" key="1">
    <source>
        <dbReference type="SAM" id="Phobius"/>
    </source>
</evidence>
<keyword evidence="1" id="KW-1133">Transmembrane helix</keyword>
<feature type="transmembrane region" description="Helical" evidence="1">
    <location>
        <begin position="6"/>
        <end position="26"/>
    </location>
</feature>
<name>A0ABV6Z6X3_UNCC1</name>